<gene>
    <name evidence="3" type="ORF">UCCLBBS449_1310</name>
</gene>
<evidence type="ECO:0000313" key="4">
    <source>
        <dbReference type="Proteomes" id="UP000307074"/>
    </source>
</evidence>
<dbReference type="InterPro" id="IPR011032">
    <property type="entry name" value="GroES-like_sf"/>
</dbReference>
<sequence length="315" mass="33514">MTEKQMKTLRYHAYGEPLAVLNLETTTIPVPQANHIRIQVKACALNPADWACCHGFVPNILPRGIGTDVAGIVTGVGRQVTDVQPGDAVLGNVNFNDYTSAGAAEEAVLDHWAKIPQPLDFTEAAALPMAVTTAYAHLKALDLHADQTLVVHGAGSMIGYAAVQIARLNHVNVIATAGQTFAKQLEAFGATVTSYGPGRVERVLALANNQVDAVLETASASGALPDLIKMAGNHPDHVMTISDHENAKKYGVRSTFSENIAFPYDEVLAKYAQLAAEGKFEIPIAQTFTIDDWQAAVTASLTGHAHGKLVILFAD</sequence>
<dbReference type="InterPro" id="IPR020843">
    <property type="entry name" value="ER"/>
</dbReference>
<name>A0A5B7XZQ0_LEVBR</name>
<evidence type="ECO:0000313" key="3">
    <source>
        <dbReference type="EMBL" id="QCZ53262.1"/>
    </source>
</evidence>
<dbReference type="RefSeq" id="WP_042520505.1">
    <property type="nucleotide sequence ID" value="NZ_CP031198.1"/>
</dbReference>
<evidence type="ECO:0000259" key="2">
    <source>
        <dbReference type="SMART" id="SM00829"/>
    </source>
</evidence>
<dbReference type="SMART" id="SM00829">
    <property type="entry name" value="PKS_ER"/>
    <property type="match status" value="1"/>
</dbReference>
<dbReference type="PANTHER" id="PTHR44154:SF1">
    <property type="entry name" value="QUINONE OXIDOREDUCTASE"/>
    <property type="match status" value="1"/>
</dbReference>
<dbReference type="EMBL" id="CP031198">
    <property type="protein sequence ID" value="QCZ53262.1"/>
    <property type="molecule type" value="Genomic_DNA"/>
</dbReference>
<feature type="domain" description="Enoyl reductase (ER)" evidence="2">
    <location>
        <begin position="16"/>
        <end position="311"/>
    </location>
</feature>
<evidence type="ECO:0000256" key="1">
    <source>
        <dbReference type="ARBA" id="ARBA00022857"/>
    </source>
</evidence>
<dbReference type="Pfam" id="PF13602">
    <property type="entry name" value="ADH_zinc_N_2"/>
    <property type="match status" value="1"/>
</dbReference>
<dbReference type="InterPro" id="IPR013154">
    <property type="entry name" value="ADH-like_N"/>
</dbReference>
<protein>
    <recommendedName>
        <fullName evidence="2">Enoyl reductase (ER) domain-containing protein</fullName>
    </recommendedName>
</protein>
<accession>A0A5B7XZQ0</accession>
<dbReference type="SUPFAM" id="SSF51735">
    <property type="entry name" value="NAD(P)-binding Rossmann-fold domains"/>
    <property type="match status" value="1"/>
</dbReference>
<proteinExistence type="predicted"/>
<dbReference type="Proteomes" id="UP000307074">
    <property type="component" value="Chromosome"/>
</dbReference>
<dbReference type="Gene3D" id="3.40.50.720">
    <property type="entry name" value="NAD(P)-binding Rossmann-like Domain"/>
    <property type="match status" value="1"/>
</dbReference>
<keyword evidence="1" id="KW-0521">NADP</keyword>
<dbReference type="InterPro" id="IPR036291">
    <property type="entry name" value="NAD(P)-bd_dom_sf"/>
</dbReference>
<dbReference type="InterPro" id="IPR051603">
    <property type="entry name" value="Zinc-ADH_QOR/CCCR"/>
</dbReference>
<dbReference type="GO" id="GO:0016491">
    <property type="term" value="F:oxidoreductase activity"/>
    <property type="evidence" value="ECO:0007669"/>
    <property type="project" value="InterPro"/>
</dbReference>
<dbReference type="Gene3D" id="3.90.180.10">
    <property type="entry name" value="Medium-chain alcohol dehydrogenases, catalytic domain"/>
    <property type="match status" value="1"/>
</dbReference>
<dbReference type="SUPFAM" id="SSF50129">
    <property type="entry name" value="GroES-like"/>
    <property type="match status" value="1"/>
</dbReference>
<reference evidence="3 4" key="1">
    <citation type="submission" date="2018-07" db="EMBL/GenBank/DDBJ databases">
        <authorList>
            <person name="Feyereisen M."/>
        </authorList>
    </citation>
    <scope>NUCLEOTIDE SEQUENCE [LARGE SCALE GENOMIC DNA]</scope>
    <source>
        <strain evidence="3 4">UCCLBBS449</strain>
    </source>
</reference>
<dbReference type="PANTHER" id="PTHR44154">
    <property type="entry name" value="QUINONE OXIDOREDUCTASE"/>
    <property type="match status" value="1"/>
</dbReference>
<organism evidence="3 4">
    <name type="scientific">Levilactobacillus brevis</name>
    <name type="common">Lactobacillus brevis</name>
    <dbReference type="NCBI Taxonomy" id="1580"/>
    <lineage>
        <taxon>Bacteria</taxon>
        <taxon>Bacillati</taxon>
        <taxon>Bacillota</taxon>
        <taxon>Bacilli</taxon>
        <taxon>Lactobacillales</taxon>
        <taxon>Lactobacillaceae</taxon>
        <taxon>Levilactobacillus</taxon>
    </lineage>
</organism>
<dbReference type="Pfam" id="PF08240">
    <property type="entry name" value="ADH_N"/>
    <property type="match status" value="1"/>
</dbReference>
<dbReference type="AlphaFoldDB" id="A0A5B7XZQ0"/>
<dbReference type="CDD" id="cd05289">
    <property type="entry name" value="MDR_like_2"/>
    <property type="match status" value="1"/>
</dbReference>